<proteinExistence type="predicted"/>
<gene>
    <name evidence="1" type="ORF">IWQ57_004314</name>
</gene>
<comment type="caution">
    <text evidence="1">The sequence shown here is derived from an EMBL/GenBank/DDBJ whole genome shotgun (WGS) entry which is preliminary data.</text>
</comment>
<organism evidence="1 2">
    <name type="scientific">Coemansia nantahalensis</name>
    <dbReference type="NCBI Taxonomy" id="2789366"/>
    <lineage>
        <taxon>Eukaryota</taxon>
        <taxon>Fungi</taxon>
        <taxon>Fungi incertae sedis</taxon>
        <taxon>Zoopagomycota</taxon>
        <taxon>Kickxellomycotina</taxon>
        <taxon>Kickxellomycetes</taxon>
        <taxon>Kickxellales</taxon>
        <taxon>Kickxellaceae</taxon>
        <taxon>Coemansia</taxon>
    </lineage>
</organism>
<reference evidence="1" key="1">
    <citation type="submission" date="2022-07" db="EMBL/GenBank/DDBJ databases">
        <title>Phylogenomic reconstructions and comparative analyses of Kickxellomycotina fungi.</title>
        <authorList>
            <person name="Reynolds N.K."/>
            <person name="Stajich J.E."/>
            <person name="Barry K."/>
            <person name="Grigoriev I.V."/>
            <person name="Crous P."/>
            <person name="Smith M.E."/>
        </authorList>
    </citation>
    <scope>NUCLEOTIDE SEQUENCE</scope>
    <source>
        <strain evidence="1">CBS 109366</strain>
    </source>
</reference>
<keyword evidence="2" id="KW-1185">Reference proteome</keyword>
<evidence type="ECO:0000313" key="2">
    <source>
        <dbReference type="Proteomes" id="UP001140234"/>
    </source>
</evidence>
<protein>
    <submittedName>
        <fullName evidence="1">Uncharacterized protein</fullName>
    </submittedName>
</protein>
<name>A0ACC1JSP8_9FUNG</name>
<sequence length="109" mass="11977">MGHRPVKFSFESARPTLRDIVERAAKRNIHICEIFYVGNFAYVDGTLKDRPKWETFATLKSGRTTAMIVELRRSTGDTPPPANTRGTSNLWGALGERDSGGPLVPSAGT</sequence>
<evidence type="ECO:0000313" key="1">
    <source>
        <dbReference type="EMBL" id="KAJ2766548.1"/>
    </source>
</evidence>
<dbReference type="Proteomes" id="UP001140234">
    <property type="component" value="Unassembled WGS sequence"/>
</dbReference>
<dbReference type="EMBL" id="JANBUJ010001665">
    <property type="protein sequence ID" value="KAJ2766548.1"/>
    <property type="molecule type" value="Genomic_DNA"/>
</dbReference>
<accession>A0ACC1JSP8</accession>